<evidence type="ECO:0000256" key="1">
    <source>
        <dbReference type="SAM" id="Phobius"/>
    </source>
</evidence>
<evidence type="ECO:0000313" key="3">
    <source>
        <dbReference type="EMBL" id="GAA5165065.1"/>
    </source>
</evidence>
<keyword evidence="2" id="KW-0732">Signal</keyword>
<keyword evidence="1" id="KW-0812">Transmembrane</keyword>
<feature type="transmembrane region" description="Helical" evidence="1">
    <location>
        <begin position="93"/>
        <end position="120"/>
    </location>
</feature>
<feature type="chain" id="PRO_5045825706" description="Lipoprotein" evidence="2">
    <location>
        <begin position="18"/>
        <end position="322"/>
    </location>
</feature>
<sequence>MKQILLILLLAALTACASAPKPAPSFVPLPEAARAQLKGVEVLIGVGQQEIEIGNPDYAWLPLQRSGQYGLLSFGGGAQLGIHARASNGQEALFLLAAILTIGLVGSAVGLVVGTGEAGVEGYQQMMANRAAAPLQRSAAGFDFGQRFSEALTGEGGPQVLLKNGQISFVQPATPQNFEAFHAMSAHDAVLIVNMRYAMSTDLNTLVLKTEASLIPKSDAMWRLQYEAYRKGQRMDKLPGKLQTDPLHALYRRVLRYEARLPVKQGDREKAAMDWVKDDARLLLASFNEGLEATARALAADLSGREPAGNMDKAGVTLLQKR</sequence>
<evidence type="ECO:0008006" key="5">
    <source>
        <dbReference type="Google" id="ProtNLM"/>
    </source>
</evidence>
<dbReference type="PROSITE" id="PS51257">
    <property type="entry name" value="PROKAR_LIPOPROTEIN"/>
    <property type="match status" value="1"/>
</dbReference>
<keyword evidence="1" id="KW-1133">Transmembrane helix</keyword>
<dbReference type="RefSeq" id="WP_345532794.1">
    <property type="nucleotide sequence ID" value="NZ_BAABLD010000008.1"/>
</dbReference>
<keyword evidence="4" id="KW-1185">Reference proteome</keyword>
<dbReference type="EMBL" id="BAABLD010000008">
    <property type="protein sequence ID" value="GAA5165065.1"/>
    <property type="molecule type" value="Genomic_DNA"/>
</dbReference>
<feature type="signal peptide" evidence="2">
    <location>
        <begin position="1"/>
        <end position="17"/>
    </location>
</feature>
<name>A0ABP9QNS7_9RHOO</name>
<proteinExistence type="predicted"/>
<gene>
    <name evidence="3" type="ORF">GCM10025770_20020</name>
</gene>
<organism evidence="3 4">
    <name type="scientific">Viridibacterium curvum</name>
    <dbReference type="NCBI Taxonomy" id="1101404"/>
    <lineage>
        <taxon>Bacteria</taxon>
        <taxon>Pseudomonadati</taxon>
        <taxon>Pseudomonadota</taxon>
        <taxon>Betaproteobacteria</taxon>
        <taxon>Rhodocyclales</taxon>
        <taxon>Rhodocyclaceae</taxon>
        <taxon>Viridibacterium</taxon>
    </lineage>
</organism>
<comment type="caution">
    <text evidence="3">The sequence shown here is derived from an EMBL/GenBank/DDBJ whole genome shotgun (WGS) entry which is preliminary data.</text>
</comment>
<reference evidence="4" key="1">
    <citation type="journal article" date="2019" name="Int. J. Syst. Evol. Microbiol.">
        <title>The Global Catalogue of Microorganisms (GCM) 10K type strain sequencing project: providing services to taxonomists for standard genome sequencing and annotation.</title>
        <authorList>
            <consortium name="The Broad Institute Genomics Platform"/>
            <consortium name="The Broad Institute Genome Sequencing Center for Infectious Disease"/>
            <person name="Wu L."/>
            <person name="Ma J."/>
        </authorList>
    </citation>
    <scope>NUCLEOTIDE SEQUENCE [LARGE SCALE GENOMIC DNA]</scope>
    <source>
        <strain evidence="4">JCM 18715</strain>
    </source>
</reference>
<evidence type="ECO:0000256" key="2">
    <source>
        <dbReference type="SAM" id="SignalP"/>
    </source>
</evidence>
<protein>
    <recommendedName>
        <fullName evidence="5">Lipoprotein</fullName>
    </recommendedName>
</protein>
<evidence type="ECO:0000313" key="4">
    <source>
        <dbReference type="Proteomes" id="UP001500547"/>
    </source>
</evidence>
<accession>A0ABP9QNS7</accession>
<dbReference type="Proteomes" id="UP001500547">
    <property type="component" value="Unassembled WGS sequence"/>
</dbReference>
<keyword evidence="1" id="KW-0472">Membrane</keyword>